<comment type="pathway">
    <text evidence="3">Amino-acid degradation; L-phenylalanine degradation; acetoacetate and fumarate from L-phenylalanine: step 6/6.</text>
</comment>
<dbReference type="EMBL" id="JRTT01000052">
    <property type="protein sequence ID" value="KHD74174.1"/>
    <property type="molecule type" value="Genomic_DNA"/>
</dbReference>
<feature type="binding site" evidence="13">
    <location>
        <position position="117"/>
    </location>
    <ligand>
        <name>Ca(2+)</name>
        <dbReference type="ChEBI" id="CHEBI:29108"/>
    </ligand>
</feature>
<keyword evidence="10" id="KW-0585">Phenylalanine catabolism</keyword>
<evidence type="ECO:0000256" key="3">
    <source>
        <dbReference type="ARBA" id="ARBA00004782"/>
    </source>
</evidence>
<dbReference type="InterPro" id="IPR011234">
    <property type="entry name" value="Fumarylacetoacetase-like_C"/>
</dbReference>
<evidence type="ECO:0000256" key="9">
    <source>
        <dbReference type="ARBA" id="ARBA00022878"/>
    </source>
</evidence>
<feature type="binding site" evidence="12">
    <location>
        <position position="332"/>
    </location>
    <ligand>
        <name>substrate</name>
    </ligand>
</feature>
<dbReference type="eggNOG" id="COG0179">
    <property type="taxonomic scope" value="Bacteria"/>
</dbReference>
<feature type="binding site" evidence="12">
    <location>
        <position position="119"/>
    </location>
    <ligand>
        <name>substrate</name>
    </ligand>
</feature>
<feature type="binding site" evidence="12">
    <location>
        <position position="230"/>
    </location>
    <ligand>
        <name>substrate</name>
    </ligand>
</feature>
<evidence type="ECO:0000313" key="17">
    <source>
        <dbReference type="Proteomes" id="UP000054537"/>
    </source>
</evidence>
<feature type="binding site" evidence="13">
    <location>
        <position position="185"/>
    </location>
    <ligand>
        <name>Ca(2+)</name>
        <dbReference type="ChEBI" id="CHEBI:29108"/>
    </ligand>
</feature>
<dbReference type="SUPFAM" id="SSF56529">
    <property type="entry name" value="FAH"/>
    <property type="match status" value="1"/>
</dbReference>
<dbReference type="GO" id="GO:0006559">
    <property type="term" value="P:L-phenylalanine catabolic process"/>
    <property type="evidence" value="ECO:0007669"/>
    <property type="project" value="UniProtKB-UniPathway"/>
</dbReference>
<dbReference type="Pfam" id="PF01557">
    <property type="entry name" value="FAA_hydrolase"/>
    <property type="match status" value="1"/>
</dbReference>
<sequence length="399" mass="42187">MTWLDIPAGHPFGVATLPYGVFSTPADPHPRAGVAIGDWIIDLPSAVRRLEPSLAGAVAGPSLDALLAAGPRVWAAVRAALTTWVTDEVYRDLLGGHLVPARDAILHLPFTVADYVDFYASEQHATNLGRMFRPGQEPLLPNWKHLPVGYHGRAGTVVVSGTEIVRPSGQRGAGVFGPSQRLDIEAELGFVVGVPSRLGAPVAADRFADHVFGVCLVNDWSARDIQSWEYVPLGPFLGKSFATSISPWIVPLAALDHARVAPPPRTVPVQPYLDDAALGPWGLDIGFEVRLNGQVISRPPFAGMYWTGAQMLAHLTANGASLRTGDLYASGTVSGPEPDQRGSLIELSWNGDDPVKLPDGSVRAFLADGDEVTITATAPGPDGAVIGLGEVTGRVVPRG</sequence>
<evidence type="ECO:0000259" key="14">
    <source>
        <dbReference type="Pfam" id="PF01557"/>
    </source>
</evidence>
<organism evidence="16 17">
    <name type="scientific">Actinoplanes utahensis</name>
    <dbReference type="NCBI Taxonomy" id="1869"/>
    <lineage>
        <taxon>Bacteria</taxon>
        <taxon>Bacillati</taxon>
        <taxon>Actinomycetota</taxon>
        <taxon>Actinomycetes</taxon>
        <taxon>Micromonosporales</taxon>
        <taxon>Micromonosporaceae</taxon>
        <taxon>Actinoplanes</taxon>
    </lineage>
</organism>
<feature type="binding site" evidence="13">
    <location>
        <position position="187"/>
    </location>
    <ligand>
        <name>Ca(2+)</name>
        <dbReference type="ChEBI" id="CHEBI:29108"/>
    </ligand>
</feature>
<dbReference type="InterPro" id="IPR036462">
    <property type="entry name" value="Fumarylacetoacetase_N_sf"/>
</dbReference>
<dbReference type="GO" id="GO:1902000">
    <property type="term" value="P:homogentisate catabolic process"/>
    <property type="evidence" value="ECO:0007669"/>
    <property type="project" value="TreeGrafter"/>
</dbReference>
<dbReference type="EC" id="3.7.1.2" evidence="4"/>
<evidence type="ECO:0000256" key="8">
    <source>
        <dbReference type="ARBA" id="ARBA00022842"/>
    </source>
</evidence>
<keyword evidence="7 13" id="KW-0106">Calcium</keyword>
<dbReference type="OrthoDB" id="3766879at2"/>
<evidence type="ECO:0000256" key="13">
    <source>
        <dbReference type="PIRSR" id="PIRSR605959-3"/>
    </source>
</evidence>
<keyword evidence="17" id="KW-1185">Reference proteome</keyword>
<dbReference type="Gene3D" id="2.30.30.230">
    <property type="entry name" value="Fumarylacetoacetase, N-terminal domain"/>
    <property type="match status" value="1"/>
</dbReference>
<evidence type="ECO:0000256" key="11">
    <source>
        <dbReference type="PIRSR" id="PIRSR605959-1"/>
    </source>
</evidence>
<dbReference type="Gene3D" id="3.90.850.10">
    <property type="entry name" value="Fumarylacetoacetase-like, C-terminal domain"/>
    <property type="match status" value="1"/>
</dbReference>
<comment type="cofactor">
    <cofactor evidence="1 13">
        <name>Ca(2+)</name>
        <dbReference type="ChEBI" id="CHEBI:29108"/>
    </cofactor>
</comment>
<dbReference type="FunFam" id="3.90.850.10:FF:000011">
    <property type="entry name" value="Fumarylacetoacetase"/>
    <property type="match status" value="1"/>
</dbReference>
<accession>A0A0A6UIM6</accession>
<gene>
    <name evidence="16" type="ORF">MB27_30230</name>
</gene>
<proteinExistence type="predicted"/>
<keyword evidence="6" id="KW-0378">Hydrolase</keyword>
<reference evidence="16 17" key="1">
    <citation type="submission" date="2014-10" db="EMBL/GenBank/DDBJ databases">
        <title>Draft genome sequence of Actinoplanes utahensis NRRL 12052.</title>
        <authorList>
            <person name="Velasco-Bucheli B."/>
            <person name="del Cerro C."/>
            <person name="Hormigo D."/>
            <person name="Garcia J.L."/>
            <person name="Acebal C."/>
            <person name="Arroyo M."/>
            <person name="de la Mata I."/>
        </authorList>
    </citation>
    <scope>NUCLEOTIDE SEQUENCE [LARGE SCALE GENOMIC DNA]</scope>
    <source>
        <strain evidence="16 17">NRRL 12052</strain>
    </source>
</reference>
<dbReference type="PANTHER" id="PTHR43069">
    <property type="entry name" value="FUMARYLACETOACETASE"/>
    <property type="match status" value="1"/>
</dbReference>
<evidence type="ECO:0000256" key="10">
    <source>
        <dbReference type="ARBA" id="ARBA00023232"/>
    </source>
</evidence>
<evidence type="ECO:0000256" key="2">
    <source>
        <dbReference type="ARBA" id="ARBA00001946"/>
    </source>
</evidence>
<dbReference type="NCBIfam" id="TIGR01266">
    <property type="entry name" value="fum_ac_acetase"/>
    <property type="match status" value="1"/>
</dbReference>
<feature type="binding site" evidence="13">
    <location>
        <position position="239"/>
    </location>
    <ligand>
        <name>Mg(2+)</name>
        <dbReference type="ChEBI" id="CHEBI:18420"/>
    </ligand>
</feature>
<dbReference type="RefSeq" id="WP_043530147.1">
    <property type="nucleotide sequence ID" value="NZ_BAABKU010000047.1"/>
</dbReference>
<evidence type="ECO:0000259" key="15">
    <source>
        <dbReference type="Pfam" id="PF09298"/>
    </source>
</evidence>
<feature type="domain" description="Fumarylacetoacetase-like C-terminal" evidence="14">
    <location>
        <begin position="116"/>
        <end position="396"/>
    </location>
</feature>
<feature type="binding site" evidence="13">
    <location>
        <position position="243"/>
    </location>
    <ligand>
        <name>Mg(2+)</name>
        <dbReference type="ChEBI" id="CHEBI:18420"/>
    </ligand>
</feature>
<comment type="caution">
    <text evidence="16">The sequence shown here is derived from an EMBL/GenBank/DDBJ whole genome shotgun (WGS) entry which is preliminary data.</text>
</comment>
<comment type="cofactor">
    <cofactor evidence="2 13">
        <name>Mg(2+)</name>
        <dbReference type="ChEBI" id="CHEBI:18420"/>
    </cofactor>
</comment>
<keyword evidence="9" id="KW-0828">Tyrosine catabolism</keyword>
<evidence type="ECO:0000256" key="6">
    <source>
        <dbReference type="ARBA" id="ARBA00022801"/>
    </source>
</evidence>
<dbReference type="PANTHER" id="PTHR43069:SF2">
    <property type="entry name" value="FUMARYLACETOACETASE"/>
    <property type="match status" value="1"/>
</dbReference>
<evidence type="ECO:0000256" key="12">
    <source>
        <dbReference type="PIRSR" id="PIRSR605959-2"/>
    </source>
</evidence>
<dbReference type="GO" id="GO:0046872">
    <property type="term" value="F:metal ion binding"/>
    <property type="evidence" value="ECO:0007669"/>
    <property type="project" value="UniProtKB-KW"/>
</dbReference>
<protein>
    <recommendedName>
        <fullName evidence="4">fumarylacetoacetase</fullName>
        <ecNumber evidence="4">3.7.1.2</ecNumber>
    </recommendedName>
</protein>
<evidence type="ECO:0000256" key="5">
    <source>
        <dbReference type="ARBA" id="ARBA00022723"/>
    </source>
</evidence>
<evidence type="ECO:0000313" key="16">
    <source>
        <dbReference type="EMBL" id="KHD74174.1"/>
    </source>
</evidence>
<feature type="binding site" evidence="12">
    <location>
        <position position="226"/>
    </location>
    <ligand>
        <name>substrate</name>
    </ligand>
</feature>
<dbReference type="STRING" id="1869.MB27_30230"/>
<evidence type="ECO:0000256" key="1">
    <source>
        <dbReference type="ARBA" id="ARBA00001913"/>
    </source>
</evidence>
<feature type="active site" description="Proton acceptor" evidence="11">
    <location>
        <position position="124"/>
    </location>
</feature>
<feature type="binding site" evidence="12">
    <location>
        <position position="133"/>
    </location>
    <ligand>
        <name>substrate</name>
    </ligand>
</feature>
<feature type="binding site" evidence="13">
    <location>
        <position position="219"/>
    </location>
    <ligand>
        <name>Ca(2+)</name>
        <dbReference type="ChEBI" id="CHEBI:29108"/>
    </ligand>
</feature>
<dbReference type="SUPFAM" id="SSF63433">
    <property type="entry name" value="Fumarylacetoacetate hydrolase, FAH, N-terminal domain"/>
    <property type="match status" value="1"/>
</dbReference>
<keyword evidence="8 13" id="KW-0460">Magnesium</keyword>
<dbReference type="InterPro" id="IPR036663">
    <property type="entry name" value="Fumarylacetoacetase_C_sf"/>
</dbReference>
<dbReference type="GO" id="GO:0004334">
    <property type="term" value="F:fumarylacetoacetase activity"/>
    <property type="evidence" value="ECO:0007669"/>
    <property type="project" value="UniProtKB-EC"/>
</dbReference>
<dbReference type="GO" id="GO:0006572">
    <property type="term" value="P:L-tyrosine catabolic process"/>
    <property type="evidence" value="ECO:0007669"/>
    <property type="project" value="UniProtKB-KW"/>
</dbReference>
<dbReference type="Pfam" id="PF09298">
    <property type="entry name" value="FAA_hydrolase_N"/>
    <property type="match status" value="1"/>
</dbReference>
<evidence type="ECO:0000256" key="7">
    <source>
        <dbReference type="ARBA" id="ARBA00022837"/>
    </source>
</evidence>
<dbReference type="UniPathway" id="UPA00139">
    <property type="reaction ID" value="UER00341"/>
</dbReference>
<dbReference type="InterPro" id="IPR015377">
    <property type="entry name" value="Fumarylacetoacetase_N"/>
</dbReference>
<feature type="binding site" evidence="13">
    <location>
        <position position="219"/>
    </location>
    <ligand>
        <name>Mg(2+)</name>
        <dbReference type="ChEBI" id="CHEBI:18420"/>
    </ligand>
</feature>
<feature type="domain" description="Fumarylacetoacetase N-terminal" evidence="15">
    <location>
        <begin position="16"/>
        <end position="109"/>
    </location>
</feature>
<dbReference type="AlphaFoldDB" id="A0A0A6UIM6"/>
<dbReference type="InterPro" id="IPR005959">
    <property type="entry name" value="Fumarylacetoacetase"/>
</dbReference>
<evidence type="ECO:0000256" key="4">
    <source>
        <dbReference type="ARBA" id="ARBA00012094"/>
    </source>
</evidence>
<dbReference type="Proteomes" id="UP000054537">
    <property type="component" value="Unassembled WGS sequence"/>
</dbReference>
<keyword evidence="5 13" id="KW-0479">Metal-binding</keyword>
<name>A0A0A6UIM6_ACTUT</name>